<keyword evidence="2" id="KW-1185">Reference proteome</keyword>
<dbReference type="InterPro" id="IPR010265">
    <property type="entry name" value="Phage_lambda_TipM"/>
</dbReference>
<dbReference type="Pfam" id="PF05939">
    <property type="entry name" value="Phage_min_tail"/>
    <property type="match status" value="1"/>
</dbReference>
<comment type="caution">
    <text evidence="1">The sequence shown here is derived from an EMBL/GenBank/DDBJ whole genome shotgun (WGS) entry which is preliminary data.</text>
</comment>
<sequence length="115" mass="12898">MSIEEFKWQTQIQGSPTGEFVHNVRKVQFGDGYSQVAANGINPVSQKWPFTYTGHKDEVMPILNFIRQHTAKSFIWTPPFGQKGLYRVDASSITMTPLSPTALTINATFEQAFSA</sequence>
<dbReference type="PATRIC" id="fig|286156.4.peg.1324"/>
<reference evidence="1 2" key="1">
    <citation type="submission" date="2015-12" db="EMBL/GenBank/DDBJ databases">
        <title>Genome comparisons provide insights into the role of secondary metabolites in the pathogenic phase of the Photorhabdus life cycle.</title>
        <authorList>
            <person name="Tobias N.J."/>
            <person name="Mishra B."/>
            <person name="Gupta D.K."/>
            <person name="Thines M."/>
            <person name="Stinear T.P."/>
            <person name="Bode H.B."/>
        </authorList>
    </citation>
    <scope>NUCLEOTIDE SEQUENCE [LARGE SCALE GENOMIC DNA]</scope>
    <source>
        <strain evidence="1 2">PB68.1</strain>
    </source>
</reference>
<dbReference type="RefSeq" id="WP_065822487.1">
    <property type="nucleotide sequence ID" value="NZ_CAWMQZ010000036.1"/>
</dbReference>
<gene>
    <name evidence="1" type="ORF">Ppb6_01166</name>
</gene>
<protein>
    <submittedName>
        <fullName evidence="1">Phage minor tail protein</fullName>
    </submittedName>
</protein>
<evidence type="ECO:0000313" key="1">
    <source>
        <dbReference type="EMBL" id="OCQ53540.1"/>
    </source>
</evidence>
<dbReference type="STRING" id="286156.Ppb6_01166"/>
<dbReference type="EMBL" id="LOMY01000036">
    <property type="protein sequence ID" value="OCQ53540.1"/>
    <property type="molecule type" value="Genomic_DNA"/>
</dbReference>
<evidence type="ECO:0000313" key="2">
    <source>
        <dbReference type="Proteomes" id="UP000093476"/>
    </source>
</evidence>
<dbReference type="AlphaFoldDB" id="A0A1C0U6H4"/>
<accession>A0A1C0U6H4</accession>
<dbReference type="Proteomes" id="UP000093476">
    <property type="component" value="Unassembled WGS sequence"/>
</dbReference>
<organism evidence="1 2">
    <name type="scientific">Photorhabdus australis subsp. thailandensis</name>
    <dbReference type="NCBI Taxonomy" id="2805096"/>
    <lineage>
        <taxon>Bacteria</taxon>
        <taxon>Pseudomonadati</taxon>
        <taxon>Pseudomonadota</taxon>
        <taxon>Gammaproteobacteria</taxon>
        <taxon>Enterobacterales</taxon>
        <taxon>Morganellaceae</taxon>
        <taxon>Photorhabdus</taxon>
    </lineage>
</organism>
<name>A0A1C0U6H4_9GAMM</name>
<proteinExistence type="predicted"/>